<accession>A0A6G8J3D5</accession>
<name>A0A6G8J3D5_9VIRU</name>
<organism evidence="1 2">
    <name type="scientific">Thermoproteus spherical piliferous virus 1</name>
    <dbReference type="NCBI Taxonomy" id="2713157"/>
    <lineage>
        <taxon>Viruses</taxon>
        <taxon>Viruses incertae sedis</taxon>
        <taxon>Globuloviridae</taxon>
        <taxon>Alphaglobulovirus</taxon>
        <taxon>Alphaglobulovirus sileriense</taxon>
    </lineage>
</organism>
<dbReference type="RefSeq" id="YP_010772739.1">
    <property type="nucleotide sequence ID" value="NC_074654.1"/>
</dbReference>
<dbReference type="EMBL" id="MT047590">
    <property type="protein sequence ID" value="QIM61618.1"/>
    <property type="molecule type" value="Genomic_DNA"/>
</dbReference>
<dbReference type="Proteomes" id="UP000501040">
    <property type="component" value="Genome"/>
</dbReference>
<evidence type="ECO:0000313" key="2">
    <source>
        <dbReference type="Proteomes" id="UP000501040"/>
    </source>
</evidence>
<keyword evidence="2" id="KW-1185">Reference proteome</keyword>
<evidence type="ECO:0000313" key="1">
    <source>
        <dbReference type="EMBL" id="QIM61618.1"/>
    </source>
</evidence>
<protein>
    <submittedName>
        <fullName evidence="1">Uncharacterized protein</fullName>
    </submittedName>
</protein>
<proteinExistence type="predicted"/>
<reference evidence="1 2" key="1">
    <citation type="submission" date="2020-02" db="EMBL/GenBank/DDBJ databases">
        <title>TSPV1: a spherical archaeal virus with filaments.</title>
        <authorList>
            <person name="Hartman R."/>
            <person name="Young M."/>
            <person name="Biewenga L."/>
            <person name="Munson-McGee J."/>
            <person name="Refai M."/>
            <person name="Boyd E."/>
            <person name="Bothner B."/>
            <person name="Lawrence C.M."/>
        </authorList>
    </citation>
    <scope>NUCLEOTIDE SEQUENCE [LARGE SCALE GENOMIC DNA]</scope>
    <source>
        <strain evidence="1 2">CP001</strain>
    </source>
</reference>
<dbReference type="KEGG" id="vg:80402464"/>
<sequence length="200" mass="20899">MRKVPIPLVFAAIALAAVTVMLNVAMSSIVTYQGTPISLGGGWIAVNATTQGHAYVNGTMRYVVIPVVSIYGKTLTNITAGNVLLFSTSTAKCAAVAYNQYYIGFQLYNNSGLWTPLEGQGSCPAQIGANNVTYITGIAVNATGVTLYTAAGTFYIPAIYVGAGQNFGAGVGNYVNLGNGLVAEYYYYVITNGTSVKITT</sequence>
<dbReference type="GeneID" id="80402464"/>